<dbReference type="EMBL" id="JACCBG010000001">
    <property type="protein sequence ID" value="NYD42830.1"/>
    <property type="molecule type" value="Genomic_DNA"/>
</dbReference>
<proteinExistence type="predicted"/>
<keyword evidence="4" id="KW-1185">Reference proteome</keyword>
<evidence type="ECO:0000256" key="1">
    <source>
        <dbReference type="SAM" id="Phobius"/>
    </source>
</evidence>
<dbReference type="InterPro" id="IPR022029">
    <property type="entry name" value="YoaR-like_PG-bd"/>
</dbReference>
<evidence type="ECO:0000259" key="2">
    <source>
        <dbReference type="Pfam" id="PF12229"/>
    </source>
</evidence>
<evidence type="ECO:0000313" key="4">
    <source>
        <dbReference type="Proteomes" id="UP000535511"/>
    </source>
</evidence>
<dbReference type="AlphaFoldDB" id="A0A7Y9E8F9"/>
<dbReference type="RefSeq" id="WP_179664416.1">
    <property type="nucleotide sequence ID" value="NZ_JACCBG010000001.1"/>
</dbReference>
<accession>A0A7Y9E8F9</accession>
<protein>
    <submittedName>
        <fullName evidence="3">Vancomycin resistance protein YoaR</fullName>
    </submittedName>
</protein>
<dbReference type="Pfam" id="PF12229">
    <property type="entry name" value="PG_binding_4"/>
    <property type="match status" value="1"/>
</dbReference>
<name>A0A7Y9E8F9_9ACTN</name>
<dbReference type="PANTHER" id="PTHR35788:SF1">
    <property type="entry name" value="EXPORTED PROTEIN"/>
    <property type="match status" value="1"/>
</dbReference>
<keyword evidence="1" id="KW-0812">Transmembrane</keyword>
<dbReference type="InterPro" id="IPR052913">
    <property type="entry name" value="Glycopeptide_resist_protein"/>
</dbReference>
<sequence>MEERRERAGGGVVLLVVAVLALLVGGGWAAAYYRAGDTLAHGTSVAGVRVGGRTAAEAADVLRAALRGRATRPITVSTTRRTLAVSPVRAGLGIDYAASVDQAATRRSWRPAKLWQHYSGGSDLDPVMSVDETRMAATVARLNRRLGTPARDGALAFHGDRVQVTRPRTGHQLDPAETAAALEAAFVDGVPQAQLTLHDVAPVIDDADLQRARNQVVNPALSGSVRLLFGATPVRLQPRAFTAALRLVARDGRLVPRVDAGRLARVVGDPATYDRPAVDATVRLADGRISVVPPTPGVGYRADDVARAFGRAVRRPPGRRTARVAGHAVPPRVTARDARAWRVRQVVATASARTRSDRLGPAVQALDGAVLAPGRTLVLSQVLRDLDTTPGADRLAGALGTAGERAGLEVSGDGTGLRLRNPGGSAVLLHVTIHGSAHGSGHRAGPQWVVRVQAWSRG</sequence>
<dbReference type="PANTHER" id="PTHR35788">
    <property type="entry name" value="EXPORTED PROTEIN-RELATED"/>
    <property type="match status" value="1"/>
</dbReference>
<evidence type="ECO:0000313" key="3">
    <source>
        <dbReference type="EMBL" id="NYD42830.1"/>
    </source>
</evidence>
<dbReference type="Proteomes" id="UP000535511">
    <property type="component" value="Unassembled WGS sequence"/>
</dbReference>
<reference evidence="3 4" key="1">
    <citation type="submission" date="2020-07" db="EMBL/GenBank/DDBJ databases">
        <title>Sequencing the genomes of 1000 actinobacteria strains.</title>
        <authorList>
            <person name="Klenk H.-P."/>
        </authorList>
    </citation>
    <scope>NUCLEOTIDE SEQUENCE [LARGE SCALE GENOMIC DNA]</scope>
    <source>
        <strain evidence="3 4">DSM 21350</strain>
    </source>
</reference>
<organism evidence="3 4">
    <name type="scientific">Nocardioides panaciterrulae</name>
    <dbReference type="NCBI Taxonomy" id="661492"/>
    <lineage>
        <taxon>Bacteria</taxon>
        <taxon>Bacillati</taxon>
        <taxon>Actinomycetota</taxon>
        <taxon>Actinomycetes</taxon>
        <taxon>Propionibacteriales</taxon>
        <taxon>Nocardioidaceae</taxon>
        <taxon>Nocardioides</taxon>
    </lineage>
</organism>
<keyword evidence="1" id="KW-0472">Membrane</keyword>
<feature type="domain" description="YoaR-like putative peptidoglycan binding" evidence="2">
    <location>
        <begin position="94"/>
        <end position="190"/>
    </location>
</feature>
<keyword evidence="1" id="KW-1133">Transmembrane helix</keyword>
<comment type="caution">
    <text evidence="3">The sequence shown here is derived from an EMBL/GenBank/DDBJ whole genome shotgun (WGS) entry which is preliminary data.</text>
</comment>
<gene>
    <name evidence="3" type="ORF">BJZ21_002913</name>
</gene>
<feature type="transmembrane region" description="Helical" evidence="1">
    <location>
        <begin position="12"/>
        <end position="33"/>
    </location>
</feature>